<proteinExistence type="predicted"/>
<accession>A0ABU2D381</accession>
<reference evidence="2" key="1">
    <citation type="submission" date="2023-07" db="EMBL/GenBank/DDBJ databases">
        <title>Whole-genome sequencing of a new Methanosarcina sp. Z-7115.</title>
        <authorList>
            <person name="Zhilina T.N."/>
            <person name="Merkel A.Y."/>
        </authorList>
    </citation>
    <scope>NUCLEOTIDE SEQUENCE [LARGE SCALE GENOMIC DNA]</scope>
    <source>
        <strain evidence="2">Z-7115</strain>
    </source>
</reference>
<dbReference type="Proteomes" id="UP001246244">
    <property type="component" value="Unassembled WGS sequence"/>
</dbReference>
<gene>
    <name evidence="1" type="ORF">RG963_11735</name>
</gene>
<feature type="non-terminal residue" evidence="1">
    <location>
        <position position="76"/>
    </location>
</feature>
<evidence type="ECO:0000313" key="1">
    <source>
        <dbReference type="EMBL" id="MDR7666439.1"/>
    </source>
</evidence>
<sequence>MIPKTKDALSNLLPASTKLILSDPAKFVESIIDMIENDLGITSQLDNFGTIILRIRLLYSSCKIRMVPLQKIWLFY</sequence>
<name>A0ABU2D381_9EURY</name>
<organism evidence="1 2">
    <name type="scientific">Methanosarcina baikalica</name>
    <dbReference type="NCBI Taxonomy" id="3073890"/>
    <lineage>
        <taxon>Archaea</taxon>
        <taxon>Methanobacteriati</taxon>
        <taxon>Methanobacteriota</taxon>
        <taxon>Stenosarchaea group</taxon>
        <taxon>Methanomicrobia</taxon>
        <taxon>Methanosarcinales</taxon>
        <taxon>Methanosarcinaceae</taxon>
        <taxon>Methanosarcina</taxon>
    </lineage>
</organism>
<keyword evidence="2" id="KW-1185">Reference proteome</keyword>
<protein>
    <submittedName>
        <fullName evidence="1">Uncharacterized protein</fullName>
    </submittedName>
</protein>
<dbReference type="EMBL" id="JAVKPK010000050">
    <property type="protein sequence ID" value="MDR7666439.1"/>
    <property type="molecule type" value="Genomic_DNA"/>
</dbReference>
<comment type="caution">
    <text evidence="1">The sequence shown here is derived from an EMBL/GenBank/DDBJ whole genome shotgun (WGS) entry which is preliminary data.</text>
</comment>
<dbReference type="RefSeq" id="WP_310576467.1">
    <property type="nucleotide sequence ID" value="NZ_JAVKPK010000050.1"/>
</dbReference>
<evidence type="ECO:0000313" key="2">
    <source>
        <dbReference type="Proteomes" id="UP001246244"/>
    </source>
</evidence>